<keyword evidence="9" id="KW-1185">Reference proteome</keyword>
<keyword evidence="3" id="KW-0411">Iron-sulfur</keyword>
<protein>
    <submittedName>
        <fullName evidence="6">NAD-dependent formate dehydrogenase catalytic subunit</fullName>
    </submittedName>
</protein>
<dbReference type="GO" id="GO:0046872">
    <property type="term" value="F:metal ion binding"/>
    <property type="evidence" value="ECO:0007669"/>
    <property type="project" value="UniProtKB-KW"/>
</dbReference>
<dbReference type="Gene3D" id="3.40.228.10">
    <property type="entry name" value="Dimethylsulfoxide Reductase, domain 2"/>
    <property type="match status" value="1"/>
</dbReference>
<evidence type="ECO:0000256" key="2">
    <source>
        <dbReference type="ARBA" id="ARBA00023004"/>
    </source>
</evidence>
<dbReference type="Pfam" id="PF01568">
    <property type="entry name" value="Molydop_binding"/>
    <property type="match status" value="1"/>
</dbReference>
<dbReference type="GO" id="GO:0016020">
    <property type="term" value="C:membrane"/>
    <property type="evidence" value="ECO:0007669"/>
    <property type="project" value="TreeGrafter"/>
</dbReference>
<dbReference type="Gene3D" id="3.40.50.740">
    <property type="match status" value="1"/>
</dbReference>
<dbReference type="EMBL" id="QLTT01000001">
    <property type="protein sequence ID" value="RAS70907.1"/>
    <property type="molecule type" value="Genomic_DNA"/>
</dbReference>
<dbReference type="EMBL" id="QGHB01000003">
    <property type="protein sequence ID" value="PWK88352.1"/>
    <property type="molecule type" value="Genomic_DNA"/>
</dbReference>
<reference evidence="6 8" key="1">
    <citation type="submission" date="2018-05" db="EMBL/GenBank/DDBJ databases">
        <title>Genomic Encyclopedia of Type Strains, Phase IV (KMG-IV): sequencing the most valuable type-strain genomes for metagenomic binning, comparative biology and taxonomic classification.</title>
        <authorList>
            <person name="Goeker M."/>
        </authorList>
    </citation>
    <scope>NUCLEOTIDE SEQUENCE [LARGE SCALE GENOMIC DNA]</scope>
    <source>
        <strain evidence="7 9">DSM 45479</strain>
        <strain evidence="6 8">DSM 45480</strain>
    </source>
</reference>
<dbReference type="Proteomes" id="UP000248714">
    <property type="component" value="Unassembled WGS sequence"/>
</dbReference>
<evidence type="ECO:0000256" key="1">
    <source>
        <dbReference type="ARBA" id="ARBA00022723"/>
    </source>
</evidence>
<evidence type="ECO:0000259" key="4">
    <source>
        <dbReference type="Pfam" id="PF00384"/>
    </source>
</evidence>
<dbReference type="InterPro" id="IPR006656">
    <property type="entry name" value="Mopterin_OxRdtase"/>
</dbReference>
<dbReference type="Pfam" id="PF00384">
    <property type="entry name" value="Molybdopterin"/>
    <property type="match status" value="1"/>
</dbReference>
<feature type="domain" description="Molybdopterin oxidoreductase" evidence="4">
    <location>
        <begin position="12"/>
        <end position="435"/>
    </location>
</feature>
<dbReference type="OrthoDB" id="7376058at2"/>
<dbReference type="InterPro" id="IPR006657">
    <property type="entry name" value="MoPterin_dinucl-bd_dom"/>
</dbReference>
<proteinExistence type="predicted"/>
<dbReference type="RefSeq" id="WP_109636341.1">
    <property type="nucleotide sequence ID" value="NZ_QGHB01000003.1"/>
</dbReference>
<dbReference type="InterPro" id="IPR009010">
    <property type="entry name" value="Asp_de-COase-like_dom_sf"/>
</dbReference>
<gene>
    <name evidence="7" type="ORF">C8D87_1011208</name>
    <name evidence="6" type="ORF">C8D88_103548</name>
</gene>
<evidence type="ECO:0000313" key="8">
    <source>
        <dbReference type="Proteomes" id="UP000246005"/>
    </source>
</evidence>
<keyword evidence="2" id="KW-0408">Iron</keyword>
<dbReference type="Gene3D" id="2.40.40.20">
    <property type="match status" value="1"/>
</dbReference>
<evidence type="ECO:0000313" key="7">
    <source>
        <dbReference type="EMBL" id="RAS70907.1"/>
    </source>
</evidence>
<dbReference type="PANTHER" id="PTHR43105:SF10">
    <property type="entry name" value="NADH-QUINONE OXIDOREDUCTASE SUBUNIT G"/>
    <property type="match status" value="1"/>
</dbReference>
<organism evidence="6 8">
    <name type="scientific">Lentzea atacamensis</name>
    <dbReference type="NCBI Taxonomy" id="531938"/>
    <lineage>
        <taxon>Bacteria</taxon>
        <taxon>Bacillati</taxon>
        <taxon>Actinomycetota</taxon>
        <taxon>Actinomycetes</taxon>
        <taxon>Pseudonocardiales</taxon>
        <taxon>Pseudonocardiaceae</taxon>
        <taxon>Lentzea</taxon>
    </lineage>
</organism>
<dbReference type="SUPFAM" id="SSF53706">
    <property type="entry name" value="Formate dehydrogenase/DMSO reductase, domains 1-3"/>
    <property type="match status" value="1"/>
</dbReference>
<dbReference type="GO" id="GO:0051536">
    <property type="term" value="F:iron-sulfur cluster binding"/>
    <property type="evidence" value="ECO:0007669"/>
    <property type="project" value="UniProtKB-KW"/>
</dbReference>
<dbReference type="PANTHER" id="PTHR43105">
    <property type="entry name" value="RESPIRATORY NITRATE REDUCTASE"/>
    <property type="match status" value="1"/>
</dbReference>
<dbReference type="Proteomes" id="UP000246005">
    <property type="component" value="Unassembled WGS sequence"/>
</dbReference>
<name>A0A316IDG7_9PSEU</name>
<dbReference type="CDD" id="cd00508">
    <property type="entry name" value="MopB_CT_Fdh-Nap-like"/>
    <property type="match status" value="1"/>
</dbReference>
<comment type="caution">
    <text evidence="6">The sequence shown here is derived from an EMBL/GenBank/DDBJ whole genome shotgun (WGS) entry which is preliminary data.</text>
</comment>
<evidence type="ECO:0000259" key="5">
    <source>
        <dbReference type="Pfam" id="PF01568"/>
    </source>
</evidence>
<dbReference type="GO" id="GO:0003954">
    <property type="term" value="F:NADH dehydrogenase activity"/>
    <property type="evidence" value="ECO:0007669"/>
    <property type="project" value="TreeGrafter"/>
</dbReference>
<keyword evidence="1" id="KW-0479">Metal-binding</keyword>
<evidence type="ECO:0000313" key="9">
    <source>
        <dbReference type="Proteomes" id="UP000248714"/>
    </source>
</evidence>
<dbReference type="GO" id="GO:0043546">
    <property type="term" value="F:molybdopterin cofactor binding"/>
    <property type="evidence" value="ECO:0007669"/>
    <property type="project" value="InterPro"/>
</dbReference>
<sequence length="646" mass="70979">MSRRKKTEPYVRLTQPLVRDAGILRPATWDEALDRAAEGFHRNVAKHGPDAFGMFSCARATNEMNYMAQKFTRAVIGTNNVDSCNRTCHAPSVAGLAKVFGSGGGTSSYQEIEDADLIILWGSNAREAHPIFFQHVLKAVNKGARLYVVDPRLTSTGRWAHKWLRLNVGTDIPLAHAIAREIIASGLANMSFIERATEGFEEFVKAVEPWTLPVAELETGVPAELIRELAHAYAKADRGQLSWTLGITEHHNGTDNVLSLINLALLTGQVGRYGAGLNPLRGQNNVQGGGDMGAIPDRMPGFQDITDPAVTAKFNAAWGSNIKAEKGWNLTQMLEAMERGDLTTVYIIGENPVQSEADCEHTIKRLSNLDHIVVQDIFLTKTAKMAHVVLPAAAAWCETDGTFTNSERRVQRVRKALNPPEGARDDIEIMGEIATRLGAAWEHKTGEDVWDELRSLSPLHTGMSYQRLEELGGIQWPCPSEDSLEPSYLHARLWEEDPVKRGKPAPFSPVLHSPPVDELTEEYPFRLTTGRRLDSYNTGVQSHGFESPLRKGETLDLSPQDAAELNVEEGEEVQITSRRGQIQAPVRIDDGLTPGLVFMTFHFPDEIDVNIITIEATCPIAGTAEYKAAAIRIDKLPVPAVAGKAG</sequence>
<dbReference type="GO" id="GO:0022904">
    <property type="term" value="P:respiratory electron transport chain"/>
    <property type="evidence" value="ECO:0007669"/>
    <property type="project" value="TreeGrafter"/>
</dbReference>
<dbReference type="SUPFAM" id="SSF50692">
    <property type="entry name" value="ADC-like"/>
    <property type="match status" value="1"/>
</dbReference>
<dbReference type="AlphaFoldDB" id="A0A316IDG7"/>
<accession>A0A316IDG7</accession>
<feature type="domain" description="Molybdopterin dinucleotide-binding" evidence="5">
    <location>
        <begin position="525"/>
        <end position="629"/>
    </location>
</feature>
<dbReference type="InterPro" id="IPR050123">
    <property type="entry name" value="Prok_molybdopt-oxidoreductase"/>
</dbReference>
<evidence type="ECO:0000313" key="6">
    <source>
        <dbReference type="EMBL" id="PWK88352.1"/>
    </source>
</evidence>
<evidence type="ECO:0000256" key="3">
    <source>
        <dbReference type="ARBA" id="ARBA00023014"/>
    </source>
</evidence>